<dbReference type="Pfam" id="PF04542">
    <property type="entry name" value="Sigma70_r2"/>
    <property type="match status" value="1"/>
</dbReference>
<dbReference type="InterPro" id="IPR013325">
    <property type="entry name" value="RNA_pol_sigma_r2"/>
</dbReference>
<dbReference type="GO" id="GO:0016987">
    <property type="term" value="F:sigma factor activity"/>
    <property type="evidence" value="ECO:0007669"/>
    <property type="project" value="UniProtKB-KW"/>
</dbReference>
<dbReference type="EMBL" id="DYVX01000004">
    <property type="protein sequence ID" value="HJF90926.1"/>
    <property type="molecule type" value="Genomic_DNA"/>
</dbReference>
<dbReference type="GO" id="GO:0003677">
    <property type="term" value="F:DNA binding"/>
    <property type="evidence" value="ECO:0007669"/>
    <property type="project" value="InterPro"/>
</dbReference>
<organism evidence="7 8">
    <name type="scientific">Mediterranea massiliensis</name>
    <dbReference type="NCBI Taxonomy" id="1841865"/>
    <lineage>
        <taxon>Bacteria</taxon>
        <taxon>Pseudomonadati</taxon>
        <taxon>Bacteroidota</taxon>
        <taxon>Bacteroidia</taxon>
        <taxon>Bacteroidales</taxon>
        <taxon>Bacteroidaceae</taxon>
        <taxon>Mediterranea</taxon>
    </lineage>
</organism>
<dbReference type="PANTHER" id="PTHR43133">
    <property type="entry name" value="RNA POLYMERASE ECF-TYPE SIGMA FACTO"/>
    <property type="match status" value="1"/>
</dbReference>
<keyword evidence="3" id="KW-0731">Sigma factor</keyword>
<reference evidence="7" key="2">
    <citation type="submission" date="2021-09" db="EMBL/GenBank/DDBJ databases">
        <authorList>
            <person name="Gilroy R."/>
        </authorList>
    </citation>
    <scope>NUCLEOTIDE SEQUENCE</scope>
    <source>
        <strain evidence="7">CHK55-1828</strain>
    </source>
</reference>
<evidence type="ECO:0000256" key="2">
    <source>
        <dbReference type="ARBA" id="ARBA00023015"/>
    </source>
</evidence>
<dbReference type="InterPro" id="IPR013249">
    <property type="entry name" value="RNA_pol_sigma70_r4_t2"/>
</dbReference>
<dbReference type="Proteomes" id="UP000717835">
    <property type="component" value="Unassembled WGS sequence"/>
</dbReference>
<dbReference type="SUPFAM" id="SSF88946">
    <property type="entry name" value="Sigma2 domain of RNA polymerase sigma factors"/>
    <property type="match status" value="1"/>
</dbReference>
<dbReference type="PANTHER" id="PTHR43133:SF45">
    <property type="entry name" value="RNA POLYMERASE ECF-TYPE SIGMA FACTOR"/>
    <property type="match status" value="1"/>
</dbReference>
<dbReference type="InterPro" id="IPR013324">
    <property type="entry name" value="RNA_pol_sigma_r3/r4-like"/>
</dbReference>
<name>A0A921LAL9_9BACT</name>
<dbReference type="Gene3D" id="1.10.1740.10">
    <property type="match status" value="1"/>
</dbReference>
<comment type="similarity">
    <text evidence="1">Belongs to the sigma-70 factor family. ECF subfamily.</text>
</comment>
<evidence type="ECO:0000259" key="6">
    <source>
        <dbReference type="Pfam" id="PF08281"/>
    </source>
</evidence>
<evidence type="ECO:0000256" key="1">
    <source>
        <dbReference type="ARBA" id="ARBA00010641"/>
    </source>
</evidence>
<feature type="domain" description="RNA polymerase sigma-70 region 2" evidence="5">
    <location>
        <begin position="11"/>
        <end position="78"/>
    </location>
</feature>
<evidence type="ECO:0000256" key="4">
    <source>
        <dbReference type="ARBA" id="ARBA00023163"/>
    </source>
</evidence>
<dbReference type="GO" id="GO:0006352">
    <property type="term" value="P:DNA-templated transcription initiation"/>
    <property type="evidence" value="ECO:0007669"/>
    <property type="project" value="InterPro"/>
</dbReference>
<accession>A0A921LAL9</accession>
<feature type="domain" description="RNA polymerase sigma factor 70 region 4 type 2" evidence="6">
    <location>
        <begin position="102"/>
        <end position="153"/>
    </location>
</feature>
<comment type="caution">
    <text evidence="7">The sequence shown here is derived from an EMBL/GenBank/DDBJ whole genome shotgun (WGS) entry which is preliminary data.</text>
</comment>
<dbReference type="NCBIfam" id="TIGR02937">
    <property type="entry name" value="sigma70-ECF"/>
    <property type="match status" value="1"/>
</dbReference>
<proteinExistence type="inferred from homology"/>
<gene>
    <name evidence="7" type="ORF">K8W02_00855</name>
</gene>
<keyword evidence="4" id="KW-0804">Transcription</keyword>
<dbReference type="RefSeq" id="WP_276825624.1">
    <property type="nucleotide sequence ID" value="NZ_DYVX01000004.1"/>
</dbReference>
<dbReference type="InterPro" id="IPR007627">
    <property type="entry name" value="RNA_pol_sigma70_r2"/>
</dbReference>
<evidence type="ECO:0000256" key="3">
    <source>
        <dbReference type="ARBA" id="ARBA00023082"/>
    </source>
</evidence>
<protein>
    <submittedName>
        <fullName evidence="7">Sigma-70 family RNA polymerase sigma factor</fullName>
    </submittedName>
</protein>
<dbReference type="AlphaFoldDB" id="A0A921LAL9"/>
<dbReference type="Pfam" id="PF08281">
    <property type="entry name" value="Sigma70_r4_2"/>
    <property type="match status" value="1"/>
</dbReference>
<evidence type="ECO:0000313" key="8">
    <source>
        <dbReference type="Proteomes" id="UP000717835"/>
    </source>
</evidence>
<dbReference type="Gene3D" id="1.10.10.10">
    <property type="entry name" value="Winged helix-like DNA-binding domain superfamily/Winged helix DNA-binding domain"/>
    <property type="match status" value="1"/>
</dbReference>
<evidence type="ECO:0000313" key="7">
    <source>
        <dbReference type="EMBL" id="HJF90926.1"/>
    </source>
</evidence>
<dbReference type="InterPro" id="IPR014284">
    <property type="entry name" value="RNA_pol_sigma-70_dom"/>
</dbReference>
<dbReference type="InterPro" id="IPR036388">
    <property type="entry name" value="WH-like_DNA-bd_sf"/>
</dbReference>
<dbReference type="SUPFAM" id="SSF88659">
    <property type="entry name" value="Sigma3 and sigma4 domains of RNA polymerase sigma factors"/>
    <property type="match status" value="1"/>
</dbReference>
<reference evidence="7" key="1">
    <citation type="journal article" date="2021" name="PeerJ">
        <title>Extensive microbial diversity within the chicken gut microbiome revealed by metagenomics and culture.</title>
        <authorList>
            <person name="Gilroy R."/>
            <person name="Ravi A."/>
            <person name="Getino M."/>
            <person name="Pursley I."/>
            <person name="Horton D.L."/>
            <person name="Alikhan N.F."/>
            <person name="Baker D."/>
            <person name="Gharbi K."/>
            <person name="Hall N."/>
            <person name="Watson M."/>
            <person name="Adriaenssens E.M."/>
            <person name="Foster-Nyarko E."/>
            <person name="Jarju S."/>
            <person name="Secka A."/>
            <person name="Antonio M."/>
            <person name="Oren A."/>
            <person name="Chaudhuri R.R."/>
            <person name="La Ragione R."/>
            <person name="Hildebrand F."/>
            <person name="Pallen M.J."/>
        </authorList>
    </citation>
    <scope>NUCLEOTIDE SEQUENCE</scope>
    <source>
        <strain evidence="7">CHK55-1828</strain>
    </source>
</reference>
<dbReference type="InterPro" id="IPR039425">
    <property type="entry name" value="RNA_pol_sigma-70-like"/>
</dbReference>
<keyword evidence="2" id="KW-0805">Transcription regulation</keyword>
<evidence type="ECO:0000259" key="5">
    <source>
        <dbReference type="Pfam" id="PF04542"/>
    </source>
</evidence>
<sequence>METLDTTFAQMIREHKSTIYTVCFMFSKDSDEVSDLFQEVLINLWKGYASFQNRSSVDTWIWKVSFNTCISYERKKQKRATLPLTMDINLFEDKDEDSRQIRQLYDRIHRLKPFDRAIVLLWLENMSYEEIGAIVGISTKNVSVRLYRIKEELKKMSNC</sequence>